<evidence type="ECO:0000313" key="2">
    <source>
        <dbReference type="Proteomes" id="UP000761264"/>
    </source>
</evidence>
<accession>A0A967KB10</accession>
<name>A0A967KB10_9PROT</name>
<keyword evidence="2" id="KW-1185">Reference proteome</keyword>
<comment type="caution">
    <text evidence="1">The sequence shown here is derived from an EMBL/GenBank/DDBJ whole genome shotgun (WGS) entry which is preliminary data.</text>
</comment>
<protein>
    <submittedName>
        <fullName evidence="1">Cupin domain-containing protein</fullName>
    </submittedName>
</protein>
<dbReference type="InterPro" id="IPR004313">
    <property type="entry name" value="ARD"/>
</dbReference>
<dbReference type="InterPro" id="IPR011051">
    <property type="entry name" value="RmlC_Cupin_sf"/>
</dbReference>
<gene>
    <name evidence="1" type="ORF">HBA54_25390</name>
</gene>
<evidence type="ECO:0000313" key="1">
    <source>
        <dbReference type="EMBL" id="NIA71938.1"/>
    </source>
</evidence>
<organism evidence="1 2">
    <name type="scientific">Pelagibius litoralis</name>
    <dbReference type="NCBI Taxonomy" id="374515"/>
    <lineage>
        <taxon>Bacteria</taxon>
        <taxon>Pseudomonadati</taxon>
        <taxon>Pseudomonadota</taxon>
        <taxon>Alphaproteobacteria</taxon>
        <taxon>Rhodospirillales</taxon>
        <taxon>Rhodovibrionaceae</taxon>
        <taxon>Pelagibius</taxon>
    </lineage>
</organism>
<dbReference type="Pfam" id="PF03079">
    <property type="entry name" value="ARD"/>
    <property type="match status" value="1"/>
</dbReference>
<dbReference type="SUPFAM" id="SSF51182">
    <property type="entry name" value="RmlC-like cupins"/>
    <property type="match status" value="1"/>
</dbReference>
<dbReference type="EMBL" id="JAAQPH010000028">
    <property type="protein sequence ID" value="NIA71938.1"/>
    <property type="molecule type" value="Genomic_DNA"/>
</dbReference>
<dbReference type="AlphaFoldDB" id="A0A967KB10"/>
<dbReference type="InterPro" id="IPR014710">
    <property type="entry name" value="RmlC-like_jellyroll"/>
</dbReference>
<dbReference type="Gene3D" id="2.60.120.10">
    <property type="entry name" value="Jelly Rolls"/>
    <property type="match status" value="1"/>
</dbReference>
<sequence length="118" mass="12933">MIHALNAGTSPGGLPAAQLLERETLTLYFYEPRGIDHQPPHDQDEVYVIVAGSGSFAIGNDDSSLRRFSFSRGDAIFVPAGAVHRFEDFTDDFATWVIMYGPQGGEKPTRTTPAPQQH</sequence>
<dbReference type="Proteomes" id="UP000761264">
    <property type="component" value="Unassembled WGS sequence"/>
</dbReference>
<dbReference type="GO" id="GO:0010309">
    <property type="term" value="F:acireductone dioxygenase [iron(II)-requiring] activity"/>
    <property type="evidence" value="ECO:0007669"/>
    <property type="project" value="InterPro"/>
</dbReference>
<reference evidence="1" key="1">
    <citation type="submission" date="2020-03" db="EMBL/GenBank/DDBJ databases">
        <title>Genome of Pelagibius litoralis DSM 21314T.</title>
        <authorList>
            <person name="Wang G."/>
        </authorList>
    </citation>
    <scope>NUCLEOTIDE SEQUENCE</scope>
    <source>
        <strain evidence="1">DSM 21314</strain>
    </source>
</reference>
<proteinExistence type="predicted"/>